<evidence type="ECO:0000256" key="1">
    <source>
        <dbReference type="ARBA" id="ARBA00004141"/>
    </source>
</evidence>
<evidence type="ECO:0000313" key="9">
    <source>
        <dbReference type="Proteomes" id="UP000825935"/>
    </source>
</evidence>
<name>A0A8T2VRZ7_CERRI</name>
<dbReference type="SUPFAM" id="SSF103481">
    <property type="entry name" value="Multidrug resistance efflux transporter EmrE"/>
    <property type="match status" value="1"/>
</dbReference>
<evidence type="ECO:0000313" key="8">
    <source>
        <dbReference type="EMBL" id="KAH7447189.1"/>
    </source>
</evidence>
<proteinExistence type="inferred from homology"/>
<dbReference type="AlphaFoldDB" id="A0A8T2VRZ7"/>
<feature type="transmembrane region" description="Helical" evidence="7">
    <location>
        <begin position="379"/>
        <end position="397"/>
    </location>
</feature>
<dbReference type="EMBL" id="CM035406">
    <property type="protein sequence ID" value="KAH7447189.1"/>
    <property type="molecule type" value="Genomic_DNA"/>
</dbReference>
<keyword evidence="6 7" id="KW-0472">Membrane</keyword>
<feature type="transmembrane region" description="Helical" evidence="7">
    <location>
        <begin position="237"/>
        <end position="256"/>
    </location>
</feature>
<keyword evidence="9" id="KW-1185">Reference proteome</keyword>
<keyword evidence="5 7" id="KW-1133">Transmembrane helix</keyword>
<dbReference type="GO" id="GO:0015211">
    <property type="term" value="F:purine nucleoside transmembrane transporter activity"/>
    <property type="evidence" value="ECO:0007669"/>
    <property type="project" value="UniProtKB-UniRule"/>
</dbReference>
<comment type="caution">
    <text evidence="8">The sequence shown here is derived from an EMBL/GenBank/DDBJ whole genome shotgun (WGS) entry which is preliminary data.</text>
</comment>
<comment type="subcellular location">
    <subcellularLocation>
        <location evidence="1 7">Membrane</location>
        <topology evidence="1 7">Multi-pass membrane protein</topology>
    </subcellularLocation>
</comment>
<gene>
    <name evidence="8" type="ORF">KP509_01G095800</name>
</gene>
<dbReference type="Pfam" id="PF16913">
    <property type="entry name" value="PUNUT"/>
    <property type="match status" value="1"/>
</dbReference>
<feature type="transmembrane region" description="Helical" evidence="7">
    <location>
        <begin position="403"/>
        <end position="421"/>
    </location>
</feature>
<dbReference type="InterPro" id="IPR030182">
    <property type="entry name" value="PUP_plant"/>
</dbReference>
<dbReference type="GO" id="GO:0016020">
    <property type="term" value="C:membrane"/>
    <property type="evidence" value="ECO:0007669"/>
    <property type="project" value="UniProtKB-SubCell"/>
</dbReference>
<feature type="transmembrane region" description="Helical" evidence="7">
    <location>
        <begin position="347"/>
        <end position="372"/>
    </location>
</feature>
<comment type="similarity">
    <text evidence="2 7">Belongs to the purine permeases (TC 2.A.7.14) family.</text>
</comment>
<dbReference type="InterPro" id="IPR037185">
    <property type="entry name" value="EmrE-like"/>
</dbReference>
<feature type="transmembrane region" description="Helical" evidence="7">
    <location>
        <begin position="302"/>
        <end position="327"/>
    </location>
</feature>
<dbReference type="PANTHER" id="PTHR31376">
    <property type="entry name" value="OS09G0467300 PROTEIN-RELATED"/>
    <property type="match status" value="1"/>
</dbReference>
<dbReference type="OMA" id="WALMALC"/>
<feature type="transmembrane region" description="Helical" evidence="7">
    <location>
        <begin position="208"/>
        <end position="230"/>
    </location>
</feature>
<reference evidence="8" key="1">
    <citation type="submission" date="2021-08" db="EMBL/GenBank/DDBJ databases">
        <title>WGS assembly of Ceratopteris richardii.</title>
        <authorList>
            <person name="Marchant D.B."/>
            <person name="Chen G."/>
            <person name="Jenkins J."/>
            <person name="Shu S."/>
            <person name="Leebens-Mack J."/>
            <person name="Grimwood J."/>
            <person name="Schmutz J."/>
            <person name="Soltis P."/>
            <person name="Soltis D."/>
            <person name="Chen Z.-H."/>
        </authorList>
    </citation>
    <scope>NUCLEOTIDE SEQUENCE</scope>
    <source>
        <strain evidence="8">Whitten #5841</strain>
        <tissue evidence="8">Leaf</tissue>
    </source>
</reference>
<feature type="transmembrane region" description="Helical" evidence="7">
    <location>
        <begin position="111"/>
        <end position="134"/>
    </location>
</feature>
<dbReference type="Proteomes" id="UP000825935">
    <property type="component" value="Chromosome 1"/>
</dbReference>
<evidence type="ECO:0000256" key="3">
    <source>
        <dbReference type="ARBA" id="ARBA00022448"/>
    </source>
</evidence>
<dbReference type="OrthoDB" id="1907510at2759"/>
<feature type="transmembrane region" description="Helical" evidence="7">
    <location>
        <begin position="146"/>
        <end position="169"/>
    </location>
</feature>
<keyword evidence="4 7" id="KW-0812">Transmembrane</keyword>
<dbReference type="GO" id="GO:0005345">
    <property type="term" value="F:purine nucleobase transmembrane transporter activity"/>
    <property type="evidence" value="ECO:0007669"/>
    <property type="project" value="UniProtKB-UniRule"/>
</dbReference>
<keyword evidence="3 7" id="KW-0813">Transport</keyword>
<evidence type="ECO:0000256" key="5">
    <source>
        <dbReference type="ARBA" id="ARBA00022989"/>
    </source>
</evidence>
<protein>
    <recommendedName>
        <fullName evidence="7">Probable purine permease</fullName>
    </recommendedName>
</protein>
<accession>A0A8T2VRZ7</accession>
<sequence length="441" mass="47610">MADIHQGKPSIVMLTRTNTIKISVEDPGRSQTINVQSCGEAMEGGARLTATARPLPDATIHNDTNWASGHSRLKGAGTSSCKLIAAVGDTMDAVDSEQAVVNKLYFGKGGVYWILMILSSLSLLVGTSSATLLGRLYFIHGGSQRWLYTFIQSAGWPMLLPPLFTYYCASSTRPTPLTFKLFAIYLAMGFFTAFDNLLFSWGLSYLPVSTNVLLCASQLAFNAIFAYAIVGQKFTHFILNAVFSITVGAVLLGLHSDSDRPKGTTERQYVLGFIVTIAGAALYALMLPLLELTYKNVIGKTNFAVVIEAQTFIAIFATLFSMIGMAINGEFSVLKQEANAFPLGHALYAVTLVGSAIGWQMFFLGGAGIIFLASSLLSCTLSTAMLPVVSILAVIFFHDSFYALKGVAMLLSVWGFFSYIYGGYIEFKARSAVEPGPEDSL</sequence>
<feature type="transmembrane region" description="Helical" evidence="7">
    <location>
        <begin position="181"/>
        <end position="202"/>
    </location>
</feature>
<evidence type="ECO:0000256" key="2">
    <source>
        <dbReference type="ARBA" id="ARBA00006213"/>
    </source>
</evidence>
<evidence type="ECO:0000256" key="7">
    <source>
        <dbReference type="RuleBase" id="RU368015"/>
    </source>
</evidence>
<dbReference type="PANTHER" id="PTHR31376:SF105">
    <property type="entry name" value="PURINE PERMEASE-RELATED"/>
    <property type="match status" value="1"/>
</dbReference>
<evidence type="ECO:0000256" key="4">
    <source>
        <dbReference type="ARBA" id="ARBA00022692"/>
    </source>
</evidence>
<organism evidence="8 9">
    <name type="scientific">Ceratopteris richardii</name>
    <name type="common">Triangle waterfern</name>
    <dbReference type="NCBI Taxonomy" id="49495"/>
    <lineage>
        <taxon>Eukaryota</taxon>
        <taxon>Viridiplantae</taxon>
        <taxon>Streptophyta</taxon>
        <taxon>Embryophyta</taxon>
        <taxon>Tracheophyta</taxon>
        <taxon>Polypodiopsida</taxon>
        <taxon>Polypodiidae</taxon>
        <taxon>Polypodiales</taxon>
        <taxon>Pteridineae</taxon>
        <taxon>Pteridaceae</taxon>
        <taxon>Parkerioideae</taxon>
        <taxon>Ceratopteris</taxon>
    </lineage>
</organism>
<feature type="transmembrane region" description="Helical" evidence="7">
    <location>
        <begin position="268"/>
        <end position="290"/>
    </location>
</feature>
<evidence type="ECO:0000256" key="6">
    <source>
        <dbReference type="ARBA" id="ARBA00023136"/>
    </source>
</evidence>